<feature type="chain" id="PRO_5046550947" description="FAD:protein FMN transferase" evidence="13">
    <location>
        <begin position="22"/>
        <end position="327"/>
    </location>
</feature>
<organism evidence="14 15">
    <name type="scientific">Marinobacter xestospongiae</name>
    <dbReference type="NCBI Taxonomy" id="994319"/>
    <lineage>
        <taxon>Bacteria</taxon>
        <taxon>Pseudomonadati</taxon>
        <taxon>Pseudomonadota</taxon>
        <taxon>Gammaproteobacteria</taxon>
        <taxon>Pseudomonadales</taxon>
        <taxon>Marinobacteraceae</taxon>
        <taxon>Marinobacter</taxon>
    </lineage>
</organism>
<evidence type="ECO:0000256" key="10">
    <source>
        <dbReference type="ARBA" id="ARBA00031306"/>
    </source>
</evidence>
<keyword evidence="15" id="KW-1185">Reference proteome</keyword>
<evidence type="ECO:0000256" key="1">
    <source>
        <dbReference type="ARBA" id="ARBA00001946"/>
    </source>
</evidence>
<evidence type="ECO:0000256" key="12">
    <source>
        <dbReference type="PIRNR" id="PIRNR006268"/>
    </source>
</evidence>
<evidence type="ECO:0000256" key="8">
    <source>
        <dbReference type="ARBA" id="ARBA00022827"/>
    </source>
</evidence>
<comment type="caution">
    <text evidence="14">The sequence shown here is derived from an EMBL/GenBank/DDBJ whole genome shotgun (WGS) entry which is preliminary data.</text>
</comment>
<dbReference type="RefSeq" id="WP_316972214.1">
    <property type="nucleotide sequence ID" value="NZ_JAWIIJ010000001.1"/>
</dbReference>
<dbReference type="InterPro" id="IPR024932">
    <property type="entry name" value="ApbE"/>
</dbReference>
<dbReference type="PIRSF" id="PIRSF006268">
    <property type="entry name" value="ApbE"/>
    <property type="match status" value="1"/>
</dbReference>
<evidence type="ECO:0000256" key="11">
    <source>
        <dbReference type="ARBA" id="ARBA00048540"/>
    </source>
</evidence>
<comment type="catalytic activity">
    <reaction evidence="11 12">
        <text>L-threonyl-[protein] + FAD = FMN-L-threonyl-[protein] + AMP + H(+)</text>
        <dbReference type="Rhea" id="RHEA:36847"/>
        <dbReference type="Rhea" id="RHEA-COMP:11060"/>
        <dbReference type="Rhea" id="RHEA-COMP:11061"/>
        <dbReference type="ChEBI" id="CHEBI:15378"/>
        <dbReference type="ChEBI" id="CHEBI:30013"/>
        <dbReference type="ChEBI" id="CHEBI:57692"/>
        <dbReference type="ChEBI" id="CHEBI:74257"/>
        <dbReference type="ChEBI" id="CHEBI:456215"/>
        <dbReference type="EC" id="2.7.1.180"/>
    </reaction>
</comment>
<dbReference type="PANTHER" id="PTHR30040:SF2">
    <property type="entry name" value="FAD:PROTEIN FMN TRANSFERASE"/>
    <property type="match status" value="1"/>
</dbReference>
<comment type="similarity">
    <text evidence="2 12">Belongs to the ApbE family.</text>
</comment>
<evidence type="ECO:0000256" key="2">
    <source>
        <dbReference type="ARBA" id="ARBA00008282"/>
    </source>
</evidence>
<gene>
    <name evidence="14" type="ORF">RYS15_00920</name>
</gene>
<keyword evidence="7 12" id="KW-0479">Metal-binding</keyword>
<evidence type="ECO:0000256" key="13">
    <source>
        <dbReference type="SAM" id="SignalP"/>
    </source>
</evidence>
<name>A0ABU3VSG4_9GAMM</name>
<dbReference type="GO" id="GO:0016740">
    <property type="term" value="F:transferase activity"/>
    <property type="evidence" value="ECO:0007669"/>
    <property type="project" value="UniProtKB-KW"/>
</dbReference>
<keyword evidence="13" id="KW-0732">Signal</keyword>
<proteinExistence type="inferred from homology"/>
<comment type="cofactor">
    <cofactor evidence="1">
        <name>Mg(2+)</name>
        <dbReference type="ChEBI" id="CHEBI:18420"/>
    </cofactor>
</comment>
<dbReference type="EMBL" id="JAWIIJ010000001">
    <property type="protein sequence ID" value="MDV2077219.1"/>
    <property type="molecule type" value="Genomic_DNA"/>
</dbReference>
<feature type="signal peptide" evidence="13">
    <location>
        <begin position="1"/>
        <end position="21"/>
    </location>
</feature>
<dbReference type="Gene3D" id="3.10.520.10">
    <property type="entry name" value="ApbE-like domains"/>
    <property type="match status" value="1"/>
</dbReference>
<evidence type="ECO:0000256" key="6">
    <source>
        <dbReference type="ARBA" id="ARBA00022679"/>
    </source>
</evidence>
<reference evidence="14 15" key="1">
    <citation type="submission" date="2023-10" db="EMBL/GenBank/DDBJ databases">
        <title>Characteristics and mechanism of a salt-tolerant marine origin heterotrophic nitrifying- aerobic denitrifying bacteria Marinobacter xestospongiae HN1.</title>
        <authorList>
            <person name="Qi R."/>
        </authorList>
    </citation>
    <scope>NUCLEOTIDE SEQUENCE [LARGE SCALE GENOMIC DNA]</scope>
    <source>
        <strain evidence="14 15">HN1</strain>
    </source>
</reference>
<accession>A0ABU3VSG4</accession>
<evidence type="ECO:0000256" key="9">
    <source>
        <dbReference type="ARBA" id="ARBA00022842"/>
    </source>
</evidence>
<protein>
    <recommendedName>
        <fullName evidence="4 12">FAD:protein FMN transferase</fullName>
        <ecNumber evidence="3 12">2.7.1.180</ecNumber>
    </recommendedName>
    <alternativeName>
        <fullName evidence="10 12">Flavin transferase</fullName>
    </alternativeName>
</protein>
<evidence type="ECO:0000256" key="4">
    <source>
        <dbReference type="ARBA" id="ARBA00016337"/>
    </source>
</evidence>
<evidence type="ECO:0000256" key="5">
    <source>
        <dbReference type="ARBA" id="ARBA00022630"/>
    </source>
</evidence>
<dbReference type="Pfam" id="PF02424">
    <property type="entry name" value="ApbE"/>
    <property type="match status" value="1"/>
</dbReference>
<dbReference type="PANTHER" id="PTHR30040">
    <property type="entry name" value="THIAMINE BIOSYNTHESIS LIPOPROTEIN APBE"/>
    <property type="match status" value="1"/>
</dbReference>
<dbReference type="Proteomes" id="UP001269819">
    <property type="component" value="Unassembled WGS sequence"/>
</dbReference>
<sequence>MTLRAIALLVLAGLISTSARAEWFRFSGSAMTTPIEMEFWAADRDQAERLSRQVFAEFDRIDHRMSRYREDSELSRVNRQAADAPVVVSDDLYRVFEQARRVSELSDGAFDISFGSVGYFYDYRRRIQPSEQELAHNLPRINYRDIELDPEDRSVHFRQAGLLTDLGGIAKGFAVDRGIELLRAGGIRHARLSAGGDMRLLGDRRGRPWVVGVRDPRREEAMVVRLPLADVAISTSGDYERFFIDDSGTRVHHIIAPSSGRPAEGVQSVTILGDQALVTDGLSTAAFVLGAEQGLAMINRLPGIDAIIIDDQRQLHYSEGLMPPEGP</sequence>
<evidence type="ECO:0000313" key="15">
    <source>
        <dbReference type="Proteomes" id="UP001269819"/>
    </source>
</evidence>
<dbReference type="EC" id="2.7.1.180" evidence="3 12"/>
<keyword evidence="6 12" id="KW-0808">Transferase</keyword>
<dbReference type="InterPro" id="IPR003374">
    <property type="entry name" value="ApbE-like_sf"/>
</dbReference>
<keyword evidence="8 12" id="KW-0274">FAD</keyword>
<keyword evidence="9 12" id="KW-0460">Magnesium</keyword>
<evidence type="ECO:0000256" key="7">
    <source>
        <dbReference type="ARBA" id="ARBA00022723"/>
    </source>
</evidence>
<evidence type="ECO:0000256" key="3">
    <source>
        <dbReference type="ARBA" id="ARBA00011955"/>
    </source>
</evidence>
<evidence type="ECO:0000313" key="14">
    <source>
        <dbReference type="EMBL" id="MDV2077219.1"/>
    </source>
</evidence>
<dbReference type="SUPFAM" id="SSF143631">
    <property type="entry name" value="ApbE-like"/>
    <property type="match status" value="1"/>
</dbReference>
<keyword evidence="5 12" id="KW-0285">Flavoprotein</keyword>